<sequence>MPAPQKDPTGPPVTAPCLHLIAGARPNFMKIAPIVRALQADGRLRWKLVHTGQHYDRNMSDVFFEELGIPAPDVHFNCGGGSHAVQTARIMEAFEQHIANDRPDAVVVVGDVNSTLACTIVAKKAGIPVAHVEAGLRSGDMAMPEEINRIVTDSLSDWFFVTEPSGVDNLRREGQAEAKIHHVGHVMVDNVMYQAELLGRSDTTGFPTDAVKRELQANGGRYGVVTLHRPSNVDDAANLAAIAGALKTVAADVPLVFPVHPRTRGTLQKAGLDLGPRIHLMDPQPYMSFLHLWKDAAVVLTDSGGLQEETTALGVPCLTLRENTERPITIEEGTNHLVGTDPAAIVAAARQVLGAGAPPARKPALWDGQAAGRIVAVMAGDLL</sequence>
<reference evidence="3 4" key="1">
    <citation type="submission" date="2019-01" db="EMBL/GenBank/DDBJ databases">
        <authorList>
            <person name="Chen W.-M."/>
        </authorList>
    </citation>
    <scope>NUCLEOTIDE SEQUENCE [LARGE SCALE GENOMIC DNA]</scope>
    <source>
        <strain evidence="3 4">ICH-3</strain>
    </source>
</reference>
<dbReference type="EMBL" id="SACT01000002">
    <property type="protein sequence ID" value="RVT52059.1"/>
    <property type="molecule type" value="Genomic_DNA"/>
</dbReference>
<gene>
    <name evidence="3" type="ORF">ENE75_06215</name>
</gene>
<dbReference type="SUPFAM" id="SSF53756">
    <property type="entry name" value="UDP-Glycosyltransferase/glycogen phosphorylase"/>
    <property type="match status" value="1"/>
</dbReference>
<dbReference type="PANTHER" id="PTHR43174">
    <property type="entry name" value="UDP-N-ACETYLGLUCOSAMINE 2-EPIMERASE"/>
    <property type="match status" value="1"/>
</dbReference>
<dbReference type="Proteomes" id="UP000288178">
    <property type="component" value="Unassembled WGS sequence"/>
</dbReference>
<name>A0A437JWM8_9BURK</name>
<feature type="domain" description="UDP-N-acetylglucosamine 2-epimerase" evidence="2">
    <location>
        <begin position="36"/>
        <end position="378"/>
    </location>
</feature>
<dbReference type="InterPro" id="IPR029767">
    <property type="entry name" value="WecB-like"/>
</dbReference>
<proteinExistence type="inferred from homology"/>
<evidence type="ECO:0000313" key="4">
    <source>
        <dbReference type="Proteomes" id="UP000288178"/>
    </source>
</evidence>
<dbReference type="AlphaFoldDB" id="A0A437JWM8"/>
<dbReference type="CDD" id="cd03786">
    <property type="entry name" value="GTB_UDP-GlcNAc_2-Epimerase"/>
    <property type="match status" value="1"/>
</dbReference>
<dbReference type="InterPro" id="IPR003331">
    <property type="entry name" value="UDP_GlcNAc_Epimerase_2_dom"/>
</dbReference>
<dbReference type="Gene3D" id="3.40.50.2000">
    <property type="entry name" value="Glycogen Phosphorylase B"/>
    <property type="match status" value="2"/>
</dbReference>
<dbReference type="OrthoDB" id="9803238at2"/>
<keyword evidence="1 3" id="KW-0413">Isomerase</keyword>
<evidence type="ECO:0000256" key="1">
    <source>
        <dbReference type="RuleBase" id="RU003513"/>
    </source>
</evidence>
<organism evidence="3 4">
    <name type="scientific">Rubrivivax albus</name>
    <dbReference type="NCBI Taxonomy" id="2499835"/>
    <lineage>
        <taxon>Bacteria</taxon>
        <taxon>Pseudomonadati</taxon>
        <taxon>Pseudomonadota</taxon>
        <taxon>Betaproteobacteria</taxon>
        <taxon>Burkholderiales</taxon>
        <taxon>Sphaerotilaceae</taxon>
        <taxon>Rubrivivax</taxon>
    </lineage>
</organism>
<dbReference type="NCBIfam" id="TIGR00236">
    <property type="entry name" value="wecB"/>
    <property type="match status" value="1"/>
</dbReference>
<dbReference type="GO" id="GO:0008761">
    <property type="term" value="F:UDP-N-acetylglucosamine 2-epimerase activity"/>
    <property type="evidence" value="ECO:0007669"/>
    <property type="project" value="UniProtKB-EC"/>
</dbReference>
<comment type="caution">
    <text evidence="3">The sequence shown here is derived from an EMBL/GenBank/DDBJ whole genome shotgun (WGS) entry which is preliminary data.</text>
</comment>
<accession>A0A437JWM8</accession>
<keyword evidence="4" id="KW-1185">Reference proteome</keyword>
<comment type="similarity">
    <text evidence="1">Belongs to the UDP-N-acetylglucosamine 2-epimerase family.</text>
</comment>
<evidence type="ECO:0000313" key="3">
    <source>
        <dbReference type="EMBL" id="RVT52059.1"/>
    </source>
</evidence>
<dbReference type="EC" id="5.1.3.14" evidence="3"/>
<evidence type="ECO:0000259" key="2">
    <source>
        <dbReference type="Pfam" id="PF02350"/>
    </source>
</evidence>
<protein>
    <submittedName>
        <fullName evidence="3">UDP-N-acetylglucosamine 2-epimerase (Non-hydrolyzing)</fullName>
        <ecNumber evidence="3">5.1.3.14</ecNumber>
    </submittedName>
</protein>
<dbReference type="PANTHER" id="PTHR43174:SF1">
    <property type="entry name" value="UDP-N-ACETYLGLUCOSAMINE 2-EPIMERASE"/>
    <property type="match status" value="1"/>
</dbReference>
<dbReference type="Pfam" id="PF02350">
    <property type="entry name" value="Epimerase_2"/>
    <property type="match status" value="1"/>
</dbReference>